<name>A0A939DFQ5_9GAMM</name>
<dbReference type="Gene3D" id="3.90.1300.10">
    <property type="entry name" value="Amidase signature (AS) domain"/>
    <property type="match status" value="1"/>
</dbReference>
<dbReference type="NCBIfam" id="NF005686">
    <property type="entry name" value="PRK07486.1"/>
    <property type="match status" value="1"/>
</dbReference>
<dbReference type="AlphaFoldDB" id="A0A939DFQ5"/>
<evidence type="ECO:0000313" key="3">
    <source>
        <dbReference type="Proteomes" id="UP000664303"/>
    </source>
</evidence>
<sequence>MAALGPALGAVGSRRDDLPAAICDMTALQLSRAIRSGQLGCREVMEAYLARIERFNPLYNAIVAMPEHSELLSQAELADRDLARGHYRGWMHGMPHAVKDLADVKGLVSTGGSPLFRNHVATRDSLVTARMRAAGAIFIGKTNVPEYGLGSQTYNPVYGTTRNAYNPDLVAGGSSGGAAVGLATRMLPVADGSDMMGSLRNPAAFNNVIGFRPTQGRVPHEGSDLFLQQLGYEGPMGRDVDDTAQLLATLAGVDPATPLSLRDTFSGAPPMAEAALAGLRIGWLGDYRGYLPMESGVLPLCRGALGTLEDHGVAVEDAVPDYDMARLWRCWLTLRHWALAGGVGALYAQADKRAQMKPELVWEIEGGLDMKAVDVAAAGVARSDWYRALLALFERFDFLVLPTAQVFPFAADVHWPRQVGGVDMDTYHRWMEVVIGGTLSGCPVVNVPAGFAADGRPMGLQVIGPFGQDARVLSFARAYTGVTPWLGRRPVLREA</sequence>
<comment type="caution">
    <text evidence="2">The sequence shown here is derived from an EMBL/GenBank/DDBJ whole genome shotgun (WGS) entry which is preliminary data.</text>
</comment>
<organism evidence="2 3">
    <name type="scientific">Parahaliea mediterranea</name>
    <dbReference type="NCBI Taxonomy" id="651086"/>
    <lineage>
        <taxon>Bacteria</taxon>
        <taxon>Pseudomonadati</taxon>
        <taxon>Pseudomonadota</taxon>
        <taxon>Gammaproteobacteria</taxon>
        <taxon>Cellvibrionales</taxon>
        <taxon>Halieaceae</taxon>
        <taxon>Parahaliea</taxon>
    </lineage>
</organism>
<dbReference type="Proteomes" id="UP000664303">
    <property type="component" value="Unassembled WGS sequence"/>
</dbReference>
<dbReference type="SUPFAM" id="SSF75304">
    <property type="entry name" value="Amidase signature (AS) enzymes"/>
    <property type="match status" value="1"/>
</dbReference>
<keyword evidence="3" id="KW-1185">Reference proteome</keyword>
<dbReference type="InterPro" id="IPR023631">
    <property type="entry name" value="Amidase_dom"/>
</dbReference>
<accession>A0A939DFQ5</accession>
<evidence type="ECO:0000313" key="2">
    <source>
        <dbReference type="EMBL" id="MBN7797331.1"/>
    </source>
</evidence>
<dbReference type="PANTHER" id="PTHR11895">
    <property type="entry name" value="TRANSAMIDASE"/>
    <property type="match status" value="1"/>
</dbReference>
<feature type="domain" description="Amidase" evidence="1">
    <location>
        <begin position="43"/>
        <end position="473"/>
    </location>
</feature>
<protein>
    <submittedName>
        <fullName evidence="2">Amidase</fullName>
    </submittedName>
</protein>
<evidence type="ECO:0000259" key="1">
    <source>
        <dbReference type="Pfam" id="PF01425"/>
    </source>
</evidence>
<dbReference type="GO" id="GO:0003824">
    <property type="term" value="F:catalytic activity"/>
    <property type="evidence" value="ECO:0007669"/>
    <property type="project" value="InterPro"/>
</dbReference>
<dbReference type="InterPro" id="IPR000120">
    <property type="entry name" value="Amidase"/>
</dbReference>
<dbReference type="InterPro" id="IPR036928">
    <property type="entry name" value="AS_sf"/>
</dbReference>
<dbReference type="PANTHER" id="PTHR11895:SF76">
    <property type="entry name" value="INDOLEACETAMIDE HYDROLASE"/>
    <property type="match status" value="1"/>
</dbReference>
<reference evidence="2" key="1">
    <citation type="submission" date="2021-02" db="EMBL/GenBank/DDBJ databases">
        <title>PHA producing bacteria isolated from coastal sediment in Guangdong, Shenzhen.</title>
        <authorList>
            <person name="Zheng W."/>
            <person name="Yu S."/>
            <person name="Huang Y."/>
        </authorList>
    </citation>
    <scope>NUCLEOTIDE SEQUENCE</scope>
    <source>
        <strain evidence="2">TN14-10</strain>
    </source>
</reference>
<dbReference type="EMBL" id="JAFKCZ010000008">
    <property type="protein sequence ID" value="MBN7797331.1"/>
    <property type="molecule type" value="Genomic_DNA"/>
</dbReference>
<dbReference type="Pfam" id="PF01425">
    <property type="entry name" value="Amidase"/>
    <property type="match status" value="1"/>
</dbReference>
<proteinExistence type="predicted"/>
<gene>
    <name evidence="2" type="ORF">JYP50_12055</name>
</gene>